<dbReference type="SMART" id="SM00401">
    <property type="entry name" value="ZnF_GATA"/>
    <property type="match status" value="1"/>
</dbReference>
<reference evidence="11" key="1">
    <citation type="journal article" date="2020" name="New Phytol.">
        <title>Comparative genomics reveals dynamic genome evolution in host specialist ectomycorrhizal fungi.</title>
        <authorList>
            <person name="Lofgren L.A."/>
            <person name="Nguyen N.H."/>
            <person name="Vilgalys R."/>
            <person name="Ruytinx J."/>
            <person name="Liao H.L."/>
            <person name="Branco S."/>
            <person name="Kuo A."/>
            <person name="LaButti K."/>
            <person name="Lipzen A."/>
            <person name="Andreopoulos W."/>
            <person name="Pangilinan J."/>
            <person name="Riley R."/>
            <person name="Hundley H."/>
            <person name="Na H."/>
            <person name="Barry K."/>
            <person name="Grigoriev I.V."/>
            <person name="Stajich J.E."/>
            <person name="Kennedy P.G."/>
        </authorList>
    </citation>
    <scope>NUCLEOTIDE SEQUENCE</scope>
    <source>
        <strain evidence="11">FC423</strain>
    </source>
</reference>
<dbReference type="InterPro" id="IPR000679">
    <property type="entry name" value="Znf_GATA"/>
</dbReference>
<protein>
    <recommendedName>
        <fullName evidence="10">GATA-type domain-containing protein</fullName>
    </recommendedName>
</protein>
<feature type="compositionally biased region" description="Basic and acidic residues" evidence="9">
    <location>
        <begin position="111"/>
        <end position="120"/>
    </location>
</feature>
<dbReference type="SUPFAM" id="SSF57716">
    <property type="entry name" value="Glucocorticoid receptor-like (DNA-binding domain)"/>
    <property type="match status" value="1"/>
</dbReference>
<accession>A0A9P7F1C4</accession>
<evidence type="ECO:0000256" key="3">
    <source>
        <dbReference type="ARBA" id="ARBA00022771"/>
    </source>
</evidence>
<dbReference type="AlphaFoldDB" id="A0A9P7F1C4"/>
<evidence type="ECO:0000313" key="11">
    <source>
        <dbReference type="EMBL" id="KAG2100665.1"/>
    </source>
</evidence>
<dbReference type="GO" id="GO:0008270">
    <property type="term" value="F:zinc ion binding"/>
    <property type="evidence" value="ECO:0007669"/>
    <property type="project" value="UniProtKB-KW"/>
</dbReference>
<feature type="compositionally biased region" description="Polar residues" evidence="9">
    <location>
        <begin position="121"/>
        <end position="137"/>
    </location>
</feature>
<dbReference type="Gene3D" id="3.30.50.10">
    <property type="entry name" value="Erythroid Transcription Factor GATA-1, subunit A"/>
    <property type="match status" value="1"/>
</dbReference>
<dbReference type="GO" id="GO:0045944">
    <property type="term" value="P:positive regulation of transcription by RNA polymerase II"/>
    <property type="evidence" value="ECO:0007669"/>
    <property type="project" value="TreeGrafter"/>
</dbReference>
<feature type="compositionally biased region" description="Low complexity" evidence="9">
    <location>
        <begin position="54"/>
        <end position="78"/>
    </location>
</feature>
<dbReference type="Proteomes" id="UP000823399">
    <property type="component" value="Unassembled WGS sequence"/>
</dbReference>
<comment type="caution">
    <text evidence="11">The sequence shown here is derived from an EMBL/GenBank/DDBJ whole genome shotgun (WGS) entry which is preliminary data.</text>
</comment>
<dbReference type="GO" id="GO:0000981">
    <property type="term" value="F:DNA-binding transcription factor activity, RNA polymerase II-specific"/>
    <property type="evidence" value="ECO:0007669"/>
    <property type="project" value="TreeGrafter"/>
</dbReference>
<organism evidence="11 12">
    <name type="scientific">Suillus discolor</name>
    <dbReference type="NCBI Taxonomy" id="1912936"/>
    <lineage>
        <taxon>Eukaryota</taxon>
        <taxon>Fungi</taxon>
        <taxon>Dikarya</taxon>
        <taxon>Basidiomycota</taxon>
        <taxon>Agaricomycotina</taxon>
        <taxon>Agaricomycetes</taxon>
        <taxon>Agaricomycetidae</taxon>
        <taxon>Boletales</taxon>
        <taxon>Suillineae</taxon>
        <taxon>Suillaceae</taxon>
        <taxon>Suillus</taxon>
    </lineage>
</organism>
<name>A0A9P7F1C4_9AGAM</name>
<evidence type="ECO:0000256" key="4">
    <source>
        <dbReference type="ARBA" id="ARBA00022833"/>
    </source>
</evidence>
<evidence type="ECO:0000256" key="6">
    <source>
        <dbReference type="ARBA" id="ARBA00023163"/>
    </source>
</evidence>
<evidence type="ECO:0000256" key="2">
    <source>
        <dbReference type="ARBA" id="ARBA00022723"/>
    </source>
</evidence>
<proteinExistence type="predicted"/>
<comment type="subcellular location">
    <subcellularLocation>
        <location evidence="1">Nucleus</location>
    </subcellularLocation>
</comment>
<keyword evidence="5" id="KW-0805">Transcription regulation</keyword>
<keyword evidence="3 8" id="KW-0863">Zinc-finger</keyword>
<dbReference type="Pfam" id="PF00320">
    <property type="entry name" value="GATA"/>
    <property type="match status" value="1"/>
</dbReference>
<gene>
    <name evidence="11" type="ORF">F5147DRAFT_839141</name>
</gene>
<keyword evidence="7" id="KW-0539">Nucleus</keyword>
<dbReference type="GO" id="GO:0000978">
    <property type="term" value="F:RNA polymerase II cis-regulatory region sequence-specific DNA binding"/>
    <property type="evidence" value="ECO:0007669"/>
    <property type="project" value="TreeGrafter"/>
</dbReference>
<dbReference type="GeneID" id="64706452"/>
<evidence type="ECO:0000256" key="5">
    <source>
        <dbReference type="ARBA" id="ARBA00023015"/>
    </source>
</evidence>
<evidence type="ECO:0000256" key="9">
    <source>
        <dbReference type="SAM" id="MobiDB-lite"/>
    </source>
</evidence>
<dbReference type="PANTHER" id="PTHR10071">
    <property type="entry name" value="TRANSCRIPTION FACTOR GATA FAMILY MEMBER"/>
    <property type="match status" value="1"/>
</dbReference>
<evidence type="ECO:0000313" key="12">
    <source>
        <dbReference type="Proteomes" id="UP000823399"/>
    </source>
</evidence>
<dbReference type="PROSITE" id="PS50114">
    <property type="entry name" value="GATA_ZN_FINGER_2"/>
    <property type="match status" value="1"/>
</dbReference>
<evidence type="ECO:0000256" key="7">
    <source>
        <dbReference type="ARBA" id="ARBA00023242"/>
    </source>
</evidence>
<feature type="domain" description="GATA-type" evidence="10">
    <location>
        <begin position="80"/>
        <end position="113"/>
    </location>
</feature>
<dbReference type="PANTHER" id="PTHR10071:SF335">
    <property type="entry name" value="IRON-SENSING TRANSCRIPTIONAL REPRESSOR-RELATED"/>
    <property type="match status" value="1"/>
</dbReference>
<dbReference type="InterPro" id="IPR013088">
    <property type="entry name" value="Znf_NHR/GATA"/>
</dbReference>
<evidence type="ECO:0000256" key="1">
    <source>
        <dbReference type="ARBA" id="ARBA00004123"/>
    </source>
</evidence>
<dbReference type="RefSeq" id="XP_041289608.1">
    <property type="nucleotide sequence ID" value="XM_041444193.1"/>
</dbReference>
<dbReference type="OrthoDB" id="515401at2759"/>
<dbReference type="InterPro" id="IPR039355">
    <property type="entry name" value="Transcription_factor_GATA"/>
</dbReference>
<dbReference type="CDD" id="cd00202">
    <property type="entry name" value="ZnF_GATA"/>
    <property type="match status" value="1"/>
</dbReference>
<evidence type="ECO:0000256" key="8">
    <source>
        <dbReference type="PROSITE-ProRule" id="PRU00094"/>
    </source>
</evidence>
<keyword evidence="12" id="KW-1185">Reference proteome</keyword>
<evidence type="ECO:0000259" key="10">
    <source>
        <dbReference type="PROSITE" id="PS50114"/>
    </source>
</evidence>
<dbReference type="GO" id="GO:0000122">
    <property type="term" value="P:negative regulation of transcription by RNA polymerase II"/>
    <property type="evidence" value="ECO:0007669"/>
    <property type="project" value="TreeGrafter"/>
</dbReference>
<dbReference type="GO" id="GO:0005634">
    <property type="term" value="C:nucleus"/>
    <property type="evidence" value="ECO:0007669"/>
    <property type="project" value="UniProtKB-SubCell"/>
</dbReference>
<feature type="region of interest" description="Disordered" evidence="9">
    <location>
        <begin position="111"/>
        <end position="144"/>
    </location>
</feature>
<keyword evidence="4" id="KW-0862">Zinc</keyword>
<dbReference type="EMBL" id="JABBWM010000053">
    <property type="protein sequence ID" value="KAG2100665.1"/>
    <property type="molecule type" value="Genomic_DNA"/>
</dbReference>
<keyword evidence="6" id="KW-0804">Transcription</keyword>
<keyword evidence="2" id="KW-0479">Metal-binding</keyword>
<feature type="region of interest" description="Disordered" evidence="9">
    <location>
        <begin position="44"/>
        <end position="83"/>
    </location>
</feature>
<sequence length="158" mass="16718">MSTTDIPHCTRPSNATAWPGQIVLNAQVKRCTKAQKNVDEAKELKEAQDDVGGASSLASALSTLSSAAVPPHSSSSATPDDEGKTVCNACGLYYKLHGSAHPISMKSDIIRKRSQHDARAQRSSLTEPPSASNTPGTPSVMEETVSECPMLLSHLLFS</sequence>